<dbReference type="OrthoDB" id="9996406at2"/>
<organism evidence="3 4">
    <name type="scientific">Zoogloea oleivorans</name>
    <dbReference type="NCBI Taxonomy" id="1552750"/>
    <lineage>
        <taxon>Bacteria</taxon>
        <taxon>Pseudomonadati</taxon>
        <taxon>Pseudomonadota</taxon>
        <taxon>Betaproteobacteria</taxon>
        <taxon>Rhodocyclales</taxon>
        <taxon>Zoogloeaceae</taxon>
        <taxon>Zoogloea</taxon>
    </lineage>
</organism>
<reference evidence="3 4" key="1">
    <citation type="submission" date="2019-01" db="EMBL/GenBank/DDBJ databases">
        <title>Zoogloea oleivorans genome sequencing and assembly.</title>
        <authorList>
            <person name="Tancsics A."/>
            <person name="Farkas M."/>
            <person name="Kriszt B."/>
            <person name="Maroti G."/>
            <person name="Horvath B."/>
        </authorList>
    </citation>
    <scope>NUCLEOTIDE SEQUENCE [LARGE SCALE GENOMIC DNA]</scope>
    <source>
        <strain evidence="3 4">Buc</strain>
    </source>
</reference>
<keyword evidence="4" id="KW-1185">Reference proteome</keyword>
<comment type="caution">
    <text evidence="3">The sequence shown here is derived from an EMBL/GenBank/DDBJ whole genome shotgun (WGS) entry which is preliminary data.</text>
</comment>
<feature type="coiled-coil region" evidence="1">
    <location>
        <begin position="87"/>
        <end position="121"/>
    </location>
</feature>
<feature type="chain" id="PRO_5025336470" evidence="2">
    <location>
        <begin position="28"/>
        <end position="330"/>
    </location>
</feature>
<evidence type="ECO:0000313" key="4">
    <source>
        <dbReference type="Proteomes" id="UP000389128"/>
    </source>
</evidence>
<name>A0A6C2CR16_9RHOO</name>
<dbReference type="AlphaFoldDB" id="A0A6C2CR16"/>
<keyword evidence="2" id="KW-0732">Signal</keyword>
<evidence type="ECO:0000256" key="2">
    <source>
        <dbReference type="SAM" id="SignalP"/>
    </source>
</evidence>
<evidence type="ECO:0000256" key="1">
    <source>
        <dbReference type="SAM" id="Coils"/>
    </source>
</evidence>
<accession>A0A6C2CR16</accession>
<sequence>MHTPRLKHHFAALALTLSLGTPATARAAVIDERTFGPALITYLQEGRLAEASDELTRLSQFMDQTHSDVSDYIQHARQYHEGCATRVAGLEIRIGDLGAKLQELDQRIRDAEQESAALLKSRDTLNGRTARLQELVSKALAAMEDYQHHQALLRDYWWVPGYGQYLEIKVKLDHPAQTGLAKEAATNGATLKATLEDREKNRQLISALREHLAENTERRKALEAIATESKALNTLYRQRVNQLTQLELHLDREDNQVLLRLREDALGLAQFINASGGGKQFQRDDLYREKGTELLRDIGPTLGETLGLLDTSRHHFDDIKAKLDGLSCDR</sequence>
<gene>
    <name evidence="3" type="ORF">ETQ85_11785</name>
</gene>
<protein>
    <submittedName>
        <fullName evidence="3">Uncharacterized protein</fullName>
    </submittedName>
</protein>
<keyword evidence="1" id="KW-0175">Coiled coil</keyword>
<dbReference type="RefSeq" id="WP_148579268.1">
    <property type="nucleotide sequence ID" value="NZ_SDKK01000010.1"/>
</dbReference>
<dbReference type="EMBL" id="SDKK01000010">
    <property type="protein sequence ID" value="TYC56530.1"/>
    <property type="molecule type" value="Genomic_DNA"/>
</dbReference>
<dbReference type="Proteomes" id="UP000389128">
    <property type="component" value="Unassembled WGS sequence"/>
</dbReference>
<evidence type="ECO:0000313" key="3">
    <source>
        <dbReference type="EMBL" id="TYC56530.1"/>
    </source>
</evidence>
<feature type="signal peptide" evidence="2">
    <location>
        <begin position="1"/>
        <end position="27"/>
    </location>
</feature>
<proteinExistence type="predicted"/>